<protein>
    <submittedName>
        <fullName evidence="2">Uncharacterized protein</fullName>
    </submittedName>
</protein>
<keyword evidence="3" id="KW-1185">Reference proteome</keyword>
<feature type="compositionally biased region" description="Basic and acidic residues" evidence="1">
    <location>
        <begin position="152"/>
        <end position="166"/>
    </location>
</feature>
<feature type="region of interest" description="Disordered" evidence="1">
    <location>
        <begin position="134"/>
        <end position="166"/>
    </location>
</feature>
<evidence type="ECO:0000256" key="1">
    <source>
        <dbReference type="SAM" id="MobiDB-lite"/>
    </source>
</evidence>
<proteinExistence type="predicted"/>
<accession>A0AA89C3S8</accession>
<evidence type="ECO:0000313" key="2">
    <source>
        <dbReference type="EMBL" id="KAK3107821.1"/>
    </source>
</evidence>
<feature type="compositionally biased region" description="Basic residues" evidence="1">
    <location>
        <begin position="134"/>
        <end position="151"/>
    </location>
</feature>
<organism evidence="2 3">
    <name type="scientific">Pinctada imbricata</name>
    <name type="common">Atlantic pearl-oyster</name>
    <name type="synonym">Pinctada martensii</name>
    <dbReference type="NCBI Taxonomy" id="66713"/>
    <lineage>
        <taxon>Eukaryota</taxon>
        <taxon>Metazoa</taxon>
        <taxon>Spiralia</taxon>
        <taxon>Lophotrochozoa</taxon>
        <taxon>Mollusca</taxon>
        <taxon>Bivalvia</taxon>
        <taxon>Autobranchia</taxon>
        <taxon>Pteriomorphia</taxon>
        <taxon>Pterioida</taxon>
        <taxon>Pterioidea</taxon>
        <taxon>Pteriidae</taxon>
        <taxon>Pinctada</taxon>
    </lineage>
</organism>
<comment type="caution">
    <text evidence="2">The sequence shown here is derived from an EMBL/GenBank/DDBJ whole genome shotgun (WGS) entry which is preliminary data.</text>
</comment>
<sequence length="166" mass="19187">MDKVYVPDPHKWIKYYQGVLDGKNNPYTDRLLNKPQIDKGTIIHDTYKQAIKPNVTTARATPDIQVKLISPSQQVVEQAKDELKPVIKKQKRVKSLIPNKRQRAVKTSSKARSEKKTLNVKKFKPAQRRRNLKKIKAAGKRKPKPNAHNVKKQTEKPTKQFKDIFA</sequence>
<reference evidence="2" key="1">
    <citation type="submission" date="2019-08" db="EMBL/GenBank/DDBJ databases">
        <title>The improved chromosome-level genome for the pearl oyster Pinctada fucata martensii using PacBio sequencing and Hi-C.</title>
        <authorList>
            <person name="Zheng Z."/>
        </authorList>
    </citation>
    <scope>NUCLEOTIDE SEQUENCE</scope>
    <source>
        <strain evidence="2">ZZ-2019</strain>
        <tissue evidence="2">Adductor muscle</tissue>
    </source>
</reference>
<dbReference type="Proteomes" id="UP001186944">
    <property type="component" value="Unassembled WGS sequence"/>
</dbReference>
<evidence type="ECO:0000313" key="3">
    <source>
        <dbReference type="Proteomes" id="UP001186944"/>
    </source>
</evidence>
<dbReference type="EMBL" id="VSWD01000002">
    <property type="protein sequence ID" value="KAK3107821.1"/>
    <property type="molecule type" value="Genomic_DNA"/>
</dbReference>
<gene>
    <name evidence="2" type="ORF">FSP39_022928</name>
</gene>
<name>A0AA89C3S8_PINIB</name>
<dbReference type="AlphaFoldDB" id="A0AA89C3S8"/>